<dbReference type="OrthoDB" id="1934635at2759"/>
<reference evidence="1" key="1">
    <citation type="submission" date="2017-07" db="EMBL/GenBank/DDBJ databases">
        <title>Taro Niue Genome Assembly and Annotation.</title>
        <authorList>
            <person name="Atibalentja N."/>
            <person name="Keating K."/>
            <person name="Fields C.J."/>
        </authorList>
    </citation>
    <scope>NUCLEOTIDE SEQUENCE</scope>
    <source>
        <strain evidence="1">Niue_2</strain>
        <tissue evidence="1">Leaf</tissue>
    </source>
</reference>
<protein>
    <recommendedName>
        <fullName evidence="3">Retrotransposon gag domain-containing protein</fullName>
    </recommendedName>
</protein>
<accession>A0A843XWY0</accession>
<keyword evidence="2" id="KW-1185">Reference proteome</keyword>
<organism evidence="1 2">
    <name type="scientific">Colocasia esculenta</name>
    <name type="common">Wild taro</name>
    <name type="synonym">Arum esculentum</name>
    <dbReference type="NCBI Taxonomy" id="4460"/>
    <lineage>
        <taxon>Eukaryota</taxon>
        <taxon>Viridiplantae</taxon>
        <taxon>Streptophyta</taxon>
        <taxon>Embryophyta</taxon>
        <taxon>Tracheophyta</taxon>
        <taxon>Spermatophyta</taxon>
        <taxon>Magnoliopsida</taxon>
        <taxon>Liliopsida</taxon>
        <taxon>Araceae</taxon>
        <taxon>Aroideae</taxon>
        <taxon>Colocasieae</taxon>
        <taxon>Colocasia</taxon>
    </lineage>
</organism>
<comment type="caution">
    <text evidence="1">The sequence shown here is derived from an EMBL/GenBank/DDBJ whole genome shotgun (WGS) entry which is preliminary data.</text>
</comment>
<evidence type="ECO:0000313" key="1">
    <source>
        <dbReference type="EMBL" id="MQM23521.1"/>
    </source>
</evidence>
<proteinExistence type="predicted"/>
<dbReference type="AlphaFoldDB" id="A0A843XWY0"/>
<evidence type="ECO:0000313" key="2">
    <source>
        <dbReference type="Proteomes" id="UP000652761"/>
    </source>
</evidence>
<dbReference type="Proteomes" id="UP000652761">
    <property type="component" value="Unassembled WGS sequence"/>
</dbReference>
<dbReference type="EMBL" id="NMUH01016697">
    <property type="protein sequence ID" value="MQM23521.1"/>
    <property type="molecule type" value="Genomic_DNA"/>
</dbReference>
<name>A0A843XWY0_COLES</name>
<evidence type="ECO:0008006" key="3">
    <source>
        <dbReference type="Google" id="ProtNLM"/>
    </source>
</evidence>
<sequence>MAERRDWVGGGEGSGEDPTLRMIERIWESLIDIRMRLDQQPPVQPAAAVPPLPEEVVPVAPVPPPSGVEVPSVVPTHPTVPARPVIGEETTVLVERFLRLWPPTYSGGPNPDTAEHWIHEIERVFAIMRCPQEDRVILAAYQLRGSTQEWWRLKMQTVLTGRTEDTISWSEFLSVFNDSFFPIQI</sequence>
<gene>
    <name evidence="1" type="ORF">Taro_056586</name>
</gene>